<dbReference type="InterPro" id="IPR028082">
    <property type="entry name" value="Peripla_BP_I"/>
</dbReference>
<dbReference type="InterPro" id="IPR028081">
    <property type="entry name" value="Leu-bd"/>
</dbReference>
<evidence type="ECO:0000256" key="2">
    <source>
        <dbReference type="ARBA" id="ARBA00022448"/>
    </source>
</evidence>
<feature type="domain" description="Leucine-binding protein" evidence="6">
    <location>
        <begin position="57"/>
        <end position="381"/>
    </location>
</feature>
<proteinExistence type="inferred from homology"/>
<dbReference type="SUPFAM" id="SSF53822">
    <property type="entry name" value="Periplasmic binding protein-like I"/>
    <property type="match status" value="1"/>
</dbReference>
<feature type="signal peptide" evidence="5">
    <location>
        <begin position="1"/>
        <end position="24"/>
    </location>
</feature>
<comment type="similarity">
    <text evidence="1">Belongs to the leucine-binding protein family.</text>
</comment>
<comment type="caution">
    <text evidence="7">The sequence shown here is derived from an EMBL/GenBank/DDBJ whole genome shotgun (WGS) entry which is preliminary data.</text>
</comment>
<dbReference type="PROSITE" id="PS51257">
    <property type="entry name" value="PROKAR_LIPOPROTEIN"/>
    <property type="match status" value="1"/>
</dbReference>
<evidence type="ECO:0000313" key="8">
    <source>
        <dbReference type="Proteomes" id="UP001501237"/>
    </source>
</evidence>
<dbReference type="PANTHER" id="PTHR47235">
    <property type="entry name" value="BLR6548 PROTEIN"/>
    <property type="match status" value="1"/>
</dbReference>
<dbReference type="Proteomes" id="UP001501237">
    <property type="component" value="Unassembled WGS sequence"/>
</dbReference>
<dbReference type="PRINTS" id="PR00337">
    <property type="entry name" value="LEUILEVALBP"/>
</dbReference>
<evidence type="ECO:0000259" key="6">
    <source>
        <dbReference type="Pfam" id="PF13458"/>
    </source>
</evidence>
<name>A0ABP6QAC3_9ACTN</name>
<dbReference type="Pfam" id="PF13458">
    <property type="entry name" value="Peripla_BP_6"/>
    <property type="match status" value="1"/>
</dbReference>
<evidence type="ECO:0000256" key="5">
    <source>
        <dbReference type="SAM" id="SignalP"/>
    </source>
</evidence>
<dbReference type="PANTHER" id="PTHR47235:SF1">
    <property type="entry name" value="BLR6548 PROTEIN"/>
    <property type="match status" value="1"/>
</dbReference>
<feature type="chain" id="PRO_5045077251" evidence="5">
    <location>
        <begin position="25"/>
        <end position="426"/>
    </location>
</feature>
<organism evidence="7 8">
    <name type="scientific">Actinocorallia longicatena</name>
    <dbReference type="NCBI Taxonomy" id="111803"/>
    <lineage>
        <taxon>Bacteria</taxon>
        <taxon>Bacillati</taxon>
        <taxon>Actinomycetota</taxon>
        <taxon>Actinomycetes</taxon>
        <taxon>Streptosporangiales</taxon>
        <taxon>Thermomonosporaceae</taxon>
        <taxon>Actinocorallia</taxon>
    </lineage>
</organism>
<evidence type="ECO:0000256" key="3">
    <source>
        <dbReference type="ARBA" id="ARBA00022729"/>
    </source>
</evidence>
<reference evidence="8" key="1">
    <citation type="journal article" date="2019" name="Int. J. Syst. Evol. Microbiol.">
        <title>The Global Catalogue of Microorganisms (GCM) 10K type strain sequencing project: providing services to taxonomists for standard genome sequencing and annotation.</title>
        <authorList>
            <consortium name="The Broad Institute Genomics Platform"/>
            <consortium name="The Broad Institute Genome Sequencing Center for Infectious Disease"/>
            <person name="Wu L."/>
            <person name="Ma J."/>
        </authorList>
    </citation>
    <scope>NUCLEOTIDE SEQUENCE [LARGE SCALE GENOMIC DNA]</scope>
    <source>
        <strain evidence="8">JCM 9377</strain>
    </source>
</reference>
<protein>
    <submittedName>
        <fullName evidence="7">ABC transporter substrate-binding protein</fullName>
    </submittedName>
</protein>
<dbReference type="EMBL" id="BAAAUV010000005">
    <property type="protein sequence ID" value="GAA3207830.1"/>
    <property type="molecule type" value="Genomic_DNA"/>
</dbReference>
<gene>
    <name evidence="7" type="ORF">GCM10010468_24370</name>
</gene>
<accession>A0ABP6QAC3</accession>
<dbReference type="RefSeq" id="WP_344826360.1">
    <property type="nucleotide sequence ID" value="NZ_BAAAUV010000005.1"/>
</dbReference>
<keyword evidence="8" id="KW-1185">Reference proteome</keyword>
<sequence length="426" mass="43860">MKRTSLTALGVSAALLLSACGSGSDDETTTGASAAPGSISAADCADPDAATAKITGTLKVGWSAPLSGPLAAAVGAVIDGMKGRFAVANAAGGIGGVKVEVVAKDDAFNPERAKSNVNELIQKDGVHVLETFGSGQVNAVADDQNEQCVPLLFGQASLPAYKDAKNFPWTTEYLPSADAEMKAVVAGLKAKYPSGTDIALAANQTESGQSYADGFKKAIEGTNLKIVKEAPLTDPNAAATTLKATGAKVLVDAGVTTDCLALSQAVGRSGWKPETFVQPANCVDGKTLYEPAGDAADGQQVMVWLKDPGNALYKDDAGVKQYLADAQAQGVKLPLNSYTVNGWVIADMMVDAFTKAAASGDGLSKLGIIKTARTQTYQPPMFIDGIKWQMSPENSLGIGGFRPFTWSASKKTFEPAGDVIDISGAN</sequence>
<evidence type="ECO:0000313" key="7">
    <source>
        <dbReference type="EMBL" id="GAA3207830.1"/>
    </source>
</evidence>
<evidence type="ECO:0000256" key="4">
    <source>
        <dbReference type="ARBA" id="ARBA00022970"/>
    </source>
</evidence>
<dbReference type="InterPro" id="IPR000709">
    <property type="entry name" value="Leu_Ile_Val-bd"/>
</dbReference>
<dbReference type="Gene3D" id="3.40.50.2300">
    <property type="match status" value="2"/>
</dbReference>
<keyword evidence="4" id="KW-0029">Amino-acid transport</keyword>
<evidence type="ECO:0000256" key="1">
    <source>
        <dbReference type="ARBA" id="ARBA00010062"/>
    </source>
</evidence>
<keyword evidence="3 5" id="KW-0732">Signal</keyword>
<keyword evidence="2" id="KW-0813">Transport</keyword>